<dbReference type="InterPro" id="IPR008979">
    <property type="entry name" value="Galactose-bd-like_sf"/>
</dbReference>
<keyword evidence="2" id="KW-0479">Metal-binding</keyword>
<evidence type="ECO:0000313" key="10">
    <source>
        <dbReference type="RefSeq" id="XP_006821246.1"/>
    </source>
</evidence>
<evidence type="ECO:0000256" key="2">
    <source>
        <dbReference type="ARBA" id="ARBA00022723"/>
    </source>
</evidence>
<feature type="compositionally biased region" description="Polar residues" evidence="7">
    <location>
        <begin position="653"/>
        <end position="664"/>
    </location>
</feature>
<dbReference type="InterPro" id="IPR001759">
    <property type="entry name" value="PTX_dom"/>
</dbReference>
<feature type="domain" description="Pentraxin (PTX)" evidence="8">
    <location>
        <begin position="24"/>
        <end position="230"/>
    </location>
</feature>
<evidence type="ECO:0000256" key="1">
    <source>
        <dbReference type="ARBA" id="ARBA00001913"/>
    </source>
</evidence>
<dbReference type="GeneID" id="102807370"/>
<organism evidence="9 10">
    <name type="scientific">Saccoglossus kowalevskii</name>
    <name type="common">Acorn worm</name>
    <dbReference type="NCBI Taxonomy" id="10224"/>
    <lineage>
        <taxon>Eukaryota</taxon>
        <taxon>Metazoa</taxon>
        <taxon>Hemichordata</taxon>
        <taxon>Enteropneusta</taxon>
        <taxon>Harrimaniidae</taxon>
        <taxon>Saccoglossus</taxon>
    </lineage>
</organism>
<keyword evidence="4" id="KW-1015">Disulfide bond</keyword>
<comment type="caution">
    <text evidence="6">Lacks conserved residue(s) required for the propagation of feature annotation.</text>
</comment>
<evidence type="ECO:0000256" key="7">
    <source>
        <dbReference type="SAM" id="MobiDB-lite"/>
    </source>
</evidence>
<dbReference type="SMART" id="SM00159">
    <property type="entry name" value="PTX"/>
    <property type="match status" value="3"/>
</dbReference>
<name>A0ABM0MMK5_SACKO</name>
<accession>A0ABM0MMK5</accession>
<sequence>MTLLKINLKKISSTEYYNSLPHYGEECIGGPLENKTLSFDTSNYAKMQTSFADTTEFTVCFWMKTEDDSNVGTMVSYFASDDDTFEVENPGNIRTAINGQDGNYTEIAANYGLWHQVCAIWKSEDGDYSVYKDGNERYGFNGLAAEQTLAGDGVLVLGQKQTRRGGGFTTNTAYHGQLAAVNVFSKALSHEQVEALAMDSLNRGCGDVFWWSALTLHNLHNVPTSNSDILRTLDVQRRCHDAEFKDKSWVFSDPTSHVRLDKTIPDLTAFTMCWWMKVTDPAHTDATILSYFTDGDTEGSIVVERINSLQMLLSAGNVIHGGGSLIIGQKQSTVGGGFVEQSSFVGEVTDFNMWTEKKKSNEIQELFDKSCNTICGDSVWWPYFKSSHLTDVTTSPAVIPESCPAVDPCAPGVFDQYLWKFNNTGDFSLATMPKHIPELTEFSICYWMRLDGHYANYSNTAVSYFVDGDSEGSIVIENVNNLVVTVNNQKSEFTGIDLNNQTSHFICLLWKSEGGEFSIYDKKTELYTGYGLATGTTVREGGSLLIGQKQTVQDGGFSKLDAFYGRLRYFNMWDYTLSYRQIKKATRACDPDCGNVISLHELDYPDLINIKAVPFTCEPKEPRPIGEQTTIIPSTLADVTTAQTTLKRVTVKPTTQGIPTTMKSLTRGVPTTAKGATTERTTAAIPETTTKPPCPETETELPCPDVENSVSVIGDEVRIPHGLTNVAFGKCAEQSSSQWHSKAKDAVDGDTDAEFCHRSCSLTSREYEPWWKTDLVKPRTVNYITLTNRGDCCQSRLIGAEVRIGNKKNFRLNALCSVVTSAVASQKTIKIQCENGPLTGRYVSVQSRCKTTQLSLCEVEVWSDDTDGVIDATESPGTKVTDTPGSVVTDAATESPTDKECLLPFGLINVATTAVTQSTTQGNSISTRAVDGNKDSDFRGRSCTRTELEEEPWWKVDLGESLDVYVVTITNRMDCCSDKLLNAEVRVGDSSNIDDNALCGFRIDEDVVVQETIEIVCGCGTPLTGRYVSVQLADKTQRLSLCEVEVWAPGGPTDQDKRDTPGQAETRLRFQFR</sequence>
<gene>
    <name evidence="10" type="primary">LOC102807370</name>
</gene>
<dbReference type="Pfam" id="PF00354">
    <property type="entry name" value="Pentaxin"/>
    <property type="match status" value="3"/>
</dbReference>
<evidence type="ECO:0000256" key="6">
    <source>
        <dbReference type="PROSITE-ProRule" id="PRU01172"/>
    </source>
</evidence>
<keyword evidence="9" id="KW-1185">Reference proteome</keyword>
<reference evidence="10" key="1">
    <citation type="submission" date="2025-08" db="UniProtKB">
        <authorList>
            <consortium name="RefSeq"/>
        </authorList>
    </citation>
    <scope>IDENTIFICATION</scope>
    <source>
        <tissue evidence="10">Testes</tissue>
    </source>
</reference>
<evidence type="ECO:0000259" key="8">
    <source>
        <dbReference type="PROSITE" id="PS51828"/>
    </source>
</evidence>
<dbReference type="RefSeq" id="XP_006821246.1">
    <property type="nucleotide sequence ID" value="XM_006821183.1"/>
</dbReference>
<protein>
    <submittedName>
        <fullName evidence="10">Uncharacterized protein LOC102807370</fullName>
    </submittedName>
</protein>
<feature type="domain" description="Pentraxin (PTX)" evidence="8">
    <location>
        <begin position="413"/>
        <end position="617"/>
    </location>
</feature>
<evidence type="ECO:0000313" key="9">
    <source>
        <dbReference type="Proteomes" id="UP000694865"/>
    </source>
</evidence>
<dbReference type="SMART" id="SM00607">
    <property type="entry name" value="FTP"/>
    <property type="match status" value="2"/>
</dbReference>
<proteinExistence type="predicted"/>
<dbReference type="PANTHER" id="PTHR19277:SF125">
    <property type="entry name" value="B6"/>
    <property type="match status" value="1"/>
</dbReference>
<comment type="cofactor">
    <cofactor evidence="1">
        <name>Ca(2+)</name>
        <dbReference type="ChEBI" id="CHEBI:29108"/>
    </cofactor>
</comment>
<evidence type="ECO:0000256" key="4">
    <source>
        <dbReference type="ARBA" id="ARBA00023157"/>
    </source>
</evidence>
<dbReference type="InterPro" id="IPR013320">
    <property type="entry name" value="ConA-like_dom_sf"/>
</dbReference>
<evidence type="ECO:0000256" key="3">
    <source>
        <dbReference type="ARBA" id="ARBA00022837"/>
    </source>
</evidence>
<dbReference type="SUPFAM" id="SSF49899">
    <property type="entry name" value="Concanavalin A-like lectins/glucanases"/>
    <property type="match status" value="3"/>
</dbReference>
<dbReference type="Gene3D" id="2.60.120.200">
    <property type="match status" value="4"/>
</dbReference>
<dbReference type="InterPro" id="IPR006585">
    <property type="entry name" value="FTP1"/>
</dbReference>
<dbReference type="PANTHER" id="PTHR19277">
    <property type="entry name" value="PENTRAXIN"/>
    <property type="match status" value="1"/>
</dbReference>
<dbReference type="Gene3D" id="2.60.120.260">
    <property type="entry name" value="Galactose-binding domain-like"/>
    <property type="match status" value="2"/>
</dbReference>
<dbReference type="Pfam" id="PF22633">
    <property type="entry name" value="F5_F8_type_C_2"/>
    <property type="match status" value="2"/>
</dbReference>
<dbReference type="PRINTS" id="PR00895">
    <property type="entry name" value="PENTAXIN"/>
</dbReference>
<dbReference type="Proteomes" id="UP000694865">
    <property type="component" value="Unplaced"/>
</dbReference>
<keyword evidence="5" id="KW-0325">Glycoprotein</keyword>
<evidence type="ECO:0000256" key="5">
    <source>
        <dbReference type="ARBA" id="ARBA00023180"/>
    </source>
</evidence>
<feature type="region of interest" description="Disordered" evidence="7">
    <location>
        <begin position="653"/>
        <end position="678"/>
    </location>
</feature>
<keyword evidence="3" id="KW-0106">Calcium</keyword>
<dbReference type="PROSITE" id="PS51828">
    <property type="entry name" value="PTX_2"/>
    <property type="match status" value="2"/>
</dbReference>
<dbReference type="SUPFAM" id="SSF49785">
    <property type="entry name" value="Galactose-binding domain-like"/>
    <property type="match status" value="2"/>
</dbReference>
<dbReference type="InterPro" id="IPR051360">
    <property type="entry name" value="Neuronal_Pentraxin_Related"/>
</dbReference>